<dbReference type="PANTHER" id="PTHR30213">
    <property type="entry name" value="INNER MEMBRANE PROTEIN YHJD"/>
    <property type="match status" value="1"/>
</dbReference>
<feature type="transmembrane region" description="Helical" evidence="7">
    <location>
        <begin position="288"/>
        <end position="311"/>
    </location>
</feature>
<reference evidence="8 9" key="1">
    <citation type="submission" date="2023-07" db="EMBL/GenBank/DDBJ databases">
        <title>Sorghum-associated microbial communities from plants grown in Nebraska, USA.</title>
        <authorList>
            <person name="Schachtman D."/>
        </authorList>
    </citation>
    <scope>NUCLEOTIDE SEQUENCE [LARGE SCALE GENOMIC DNA]</scope>
    <source>
        <strain evidence="8 9">DS2154</strain>
    </source>
</reference>
<evidence type="ECO:0000313" key="8">
    <source>
        <dbReference type="EMBL" id="MDR6529957.1"/>
    </source>
</evidence>
<feature type="transmembrane region" description="Helical" evidence="7">
    <location>
        <begin position="111"/>
        <end position="134"/>
    </location>
</feature>
<organism evidence="8 9">
    <name type="scientific">Caulobacter rhizosphaerae</name>
    <dbReference type="NCBI Taxonomy" id="2010972"/>
    <lineage>
        <taxon>Bacteria</taxon>
        <taxon>Pseudomonadati</taxon>
        <taxon>Pseudomonadota</taxon>
        <taxon>Alphaproteobacteria</taxon>
        <taxon>Caulobacterales</taxon>
        <taxon>Caulobacteraceae</taxon>
        <taxon>Caulobacter</taxon>
    </lineage>
</organism>
<dbReference type="EMBL" id="JAVDRL010000002">
    <property type="protein sequence ID" value="MDR6529957.1"/>
    <property type="molecule type" value="Genomic_DNA"/>
</dbReference>
<dbReference type="NCBIfam" id="TIGR00765">
    <property type="entry name" value="yihY_not_rbn"/>
    <property type="match status" value="1"/>
</dbReference>
<sequence length="420" mass="46499">MTDTVPRRPIRSWIASRPYHLAPWIALLALVPFVLPKPRPGHGPNETPLDHPPGLSEDRAMPPHDFDRAEPMRGRAARHPHRIPVLGWRDILWRTFREISVDRLPAVAGGVTFYTLLAIFPAIGAFVSLYGLFADIGAVEKQLQEMSSVFPASVVNIIGEQMLRLASQEQTKLGVAFMLSLLLSIWSANASMKALFDGLNIAYDEDEKRNFVTKTAWTYAFTFCALLYAVVLAGVLIAAPVVLERVGLSAAAPFWIPLRWLIVLAVTAFAFAMLYRFAPCRARPRWRWVIWGSVFGAAAWLGGSLVFSVYVNRVAHYDATYGPLGAVIAFMVWMWFSIMTVLVGAELNAEIEHQTAIDSTTGPEKPMGERGAAMADTVGLAFHPWEFIQREAGTVKRVSGRYWGKATGLGKAKRPPDAPD</sequence>
<comment type="subcellular location">
    <subcellularLocation>
        <location evidence="1">Cell membrane</location>
        <topology evidence="1">Multi-pass membrane protein</topology>
    </subcellularLocation>
</comment>
<dbReference type="InterPro" id="IPR017039">
    <property type="entry name" value="Virul_fac_BrkB"/>
</dbReference>
<protein>
    <submittedName>
        <fullName evidence="8">Membrane protein</fullName>
    </submittedName>
</protein>
<keyword evidence="5 7" id="KW-0472">Membrane</keyword>
<accession>A0ABU1MV95</accession>
<comment type="caution">
    <text evidence="8">The sequence shown here is derived from an EMBL/GenBank/DDBJ whole genome shotgun (WGS) entry which is preliminary data.</text>
</comment>
<keyword evidence="3 7" id="KW-0812">Transmembrane</keyword>
<dbReference type="Proteomes" id="UP001262754">
    <property type="component" value="Unassembled WGS sequence"/>
</dbReference>
<evidence type="ECO:0000256" key="5">
    <source>
        <dbReference type="ARBA" id="ARBA00023136"/>
    </source>
</evidence>
<keyword evidence="9" id="KW-1185">Reference proteome</keyword>
<name>A0ABU1MV95_9CAUL</name>
<dbReference type="PANTHER" id="PTHR30213:SF0">
    <property type="entry name" value="UPF0761 MEMBRANE PROTEIN YIHY"/>
    <property type="match status" value="1"/>
</dbReference>
<evidence type="ECO:0000256" key="3">
    <source>
        <dbReference type="ARBA" id="ARBA00022692"/>
    </source>
</evidence>
<proteinExistence type="predicted"/>
<feature type="transmembrane region" description="Helical" evidence="7">
    <location>
        <begin position="323"/>
        <end position="345"/>
    </location>
</feature>
<evidence type="ECO:0000256" key="2">
    <source>
        <dbReference type="ARBA" id="ARBA00022475"/>
    </source>
</evidence>
<dbReference type="RefSeq" id="WP_056753387.1">
    <property type="nucleotide sequence ID" value="NZ_JAVDRL010000002.1"/>
</dbReference>
<evidence type="ECO:0000256" key="6">
    <source>
        <dbReference type="SAM" id="MobiDB-lite"/>
    </source>
</evidence>
<keyword evidence="2" id="KW-1003">Cell membrane</keyword>
<feature type="region of interest" description="Disordered" evidence="6">
    <location>
        <begin position="41"/>
        <end position="63"/>
    </location>
</feature>
<keyword evidence="4 7" id="KW-1133">Transmembrane helix</keyword>
<feature type="transmembrane region" description="Helical" evidence="7">
    <location>
        <begin position="217"/>
        <end position="242"/>
    </location>
</feature>
<dbReference type="Pfam" id="PF03631">
    <property type="entry name" value="Virul_fac_BrkB"/>
    <property type="match status" value="1"/>
</dbReference>
<evidence type="ECO:0000256" key="4">
    <source>
        <dbReference type="ARBA" id="ARBA00022989"/>
    </source>
</evidence>
<evidence type="ECO:0000313" key="9">
    <source>
        <dbReference type="Proteomes" id="UP001262754"/>
    </source>
</evidence>
<gene>
    <name evidence="8" type="ORF">J2800_000681</name>
</gene>
<evidence type="ECO:0000256" key="1">
    <source>
        <dbReference type="ARBA" id="ARBA00004651"/>
    </source>
</evidence>
<feature type="transmembrane region" description="Helical" evidence="7">
    <location>
        <begin position="254"/>
        <end position="276"/>
    </location>
</feature>
<evidence type="ECO:0000256" key="7">
    <source>
        <dbReference type="SAM" id="Phobius"/>
    </source>
</evidence>